<organism evidence="7 8">
    <name type="scientific">Thermosediminibacter oceani (strain ATCC BAA-1034 / DSM 16646 / JW/IW-1228P)</name>
    <dbReference type="NCBI Taxonomy" id="555079"/>
    <lineage>
        <taxon>Bacteria</taxon>
        <taxon>Bacillati</taxon>
        <taxon>Bacillota</taxon>
        <taxon>Clostridia</taxon>
        <taxon>Thermosediminibacterales</taxon>
        <taxon>Thermosediminibacteraceae</taxon>
        <taxon>Thermosediminibacter</taxon>
    </lineage>
</organism>
<evidence type="ECO:0000313" key="8">
    <source>
        <dbReference type="Proteomes" id="UP000000272"/>
    </source>
</evidence>
<dbReference type="CDD" id="cd06579">
    <property type="entry name" value="TM_PBP1_transp_AraH_like"/>
    <property type="match status" value="1"/>
</dbReference>
<reference evidence="7 8" key="1">
    <citation type="journal article" date="2010" name="Stand. Genomic Sci.">
        <title>Complete genome sequence of Thermosediminibacter oceani type strain (JW/IW-1228P).</title>
        <authorList>
            <person name="Pitluck S."/>
            <person name="Yasawong M."/>
            <person name="Munk C."/>
            <person name="Nolan M."/>
            <person name="Lapidus A."/>
            <person name="Lucas S."/>
            <person name="Glavina Del Rio T."/>
            <person name="Tice H."/>
            <person name="Cheng J.F."/>
            <person name="Bruce D."/>
            <person name="Detter C."/>
            <person name="Tapia R."/>
            <person name="Han C."/>
            <person name="Goodwin L."/>
            <person name="Liolios K."/>
            <person name="Ivanova N."/>
            <person name="Mavromatis K."/>
            <person name="Mikhailova N."/>
            <person name="Pati A."/>
            <person name="Chen A."/>
            <person name="Palaniappan K."/>
            <person name="Land M."/>
            <person name="Hauser L."/>
            <person name="Chang Y.J."/>
            <person name="Jeffries C.D."/>
            <person name="Rohde M."/>
            <person name="Spring S."/>
            <person name="Sikorski J."/>
            <person name="Goker M."/>
            <person name="Woyke T."/>
            <person name="Bristow J."/>
            <person name="Eisen J.A."/>
            <person name="Markowitz V."/>
            <person name="Hugenholtz P."/>
            <person name="Kyrpides N.C."/>
            <person name="Klenk H.P."/>
        </authorList>
    </citation>
    <scope>NUCLEOTIDE SEQUENCE [LARGE SCALE GENOMIC DNA]</scope>
    <source>
        <strain evidence="8">ATCC BAA-1034 / DSM 16646 / JW/IW-1228P</strain>
    </source>
</reference>
<evidence type="ECO:0000256" key="1">
    <source>
        <dbReference type="ARBA" id="ARBA00004651"/>
    </source>
</evidence>
<feature type="transmembrane region" description="Helical" evidence="6">
    <location>
        <begin position="166"/>
        <end position="184"/>
    </location>
</feature>
<dbReference type="InterPro" id="IPR001851">
    <property type="entry name" value="ABC_transp_permease"/>
</dbReference>
<name>D9RZ48_THEOJ</name>
<evidence type="ECO:0000256" key="2">
    <source>
        <dbReference type="ARBA" id="ARBA00022475"/>
    </source>
</evidence>
<protein>
    <submittedName>
        <fullName evidence="7">Monosaccharide ABC transporter membrane protein, CUT2 family</fullName>
    </submittedName>
</protein>
<feature type="transmembrane region" description="Helical" evidence="6">
    <location>
        <begin position="72"/>
        <end position="90"/>
    </location>
</feature>
<feature type="transmembrane region" description="Helical" evidence="6">
    <location>
        <begin position="45"/>
        <end position="65"/>
    </location>
</feature>
<gene>
    <name evidence="7" type="ordered locus">Toce_1872</name>
</gene>
<keyword evidence="2" id="KW-1003">Cell membrane</keyword>
<evidence type="ECO:0000256" key="3">
    <source>
        <dbReference type="ARBA" id="ARBA00022692"/>
    </source>
</evidence>
<feature type="transmembrane region" description="Helical" evidence="6">
    <location>
        <begin position="288"/>
        <end position="310"/>
    </location>
</feature>
<evidence type="ECO:0000256" key="6">
    <source>
        <dbReference type="SAM" id="Phobius"/>
    </source>
</evidence>
<feature type="transmembrane region" description="Helical" evidence="6">
    <location>
        <begin position="257"/>
        <end position="281"/>
    </location>
</feature>
<dbReference type="GO" id="GO:0005886">
    <property type="term" value="C:plasma membrane"/>
    <property type="evidence" value="ECO:0007669"/>
    <property type="project" value="UniProtKB-SubCell"/>
</dbReference>
<dbReference type="KEGG" id="toc:Toce_1872"/>
<comment type="subcellular location">
    <subcellularLocation>
        <location evidence="1">Cell membrane</location>
        <topology evidence="1">Multi-pass membrane protein</topology>
    </subcellularLocation>
</comment>
<sequence>MKTGDIMKGLNSNTFQRLSVLSILIIMCIIFGLSSKVFFSTENLLTVALQTVIIAIIAIGQTFVIITTGIDLSIGSTIALSGIITSMLLVAKVPVFFSIMVGLLVGIIIGFINGLVIVYGKVPPFIVTLGTMSIVRGIALVLTNGIPITNLPPGFTVIGSGRVLGIPIPVYIMIVLALVFGFILSKTKLGRYNYAIGSNFEAARLSGIDTNKVLISIYSISGFLAACAGIILTARIVSGQPTAGTGYELDAVAASVIGGASLLGGEGTVLGAVIGAFVIGVLRNGLNLLNVSAFWQQIAIGIVIIAAVYFDGLRRNKLS</sequence>
<dbReference type="STRING" id="555079.Toce_1872"/>
<evidence type="ECO:0000256" key="4">
    <source>
        <dbReference type="ARBA" id="ARBA00022989"/>
    </source>
</evidence>
<feature type="transmembrane region" description="Helical" evidence="6">
    <location>
        <begin position="20"/>
        <end position="39"/>
    </location>
</feature>
<proteinExistence type="predicted"/>
<feature type="transmembrane region" description="Helical" evidence="6">
    <location>
        <begin position="96"/>
        <end position="118"/>
    </location>
</feature>
<dbReference type="HOGENOM" id="CLU_028880_2_2_9"/>
<dbReference type="RefSeq" id="WP_013276623.1">
    <property type="nucleotide sequence ID" value="NC_014377.1"/>
</dbReference>
<dbReference type="Pfam" id="PF02653">
    <property type="entry name" value="BPD_transp_2"/>
    <property type="match status" value="1"/>
</dbReference>
<feature type="transmembrane region" description="Helical" evidence="6">
    <location>
        <begin position="213"/>
        <end position="237"/>
    </location>
</feature>
<keyword evidence="5 6" id="KW-0472">Membrane</keyword>
<dbReference type="PANTHER" id="PTHR32196">
    <property type="entry name" value="ABC TRANSPORTER PERMEASE PROTEIN YPHD-RELATED-RELATED"/>
    <property type="match status" value="1"/>
</dbReference>
<dbReference type="PANTHER" id="PTHR32196:SF72">
    <property type="entry name" value="RIBOSE IMPORT PERMEASE PROTEIN RBSC"/>
    <property type="match status" value="1"/>
</dbReference>
<dbReference type="eggNOG" id="COG1172">
    <property type="taxonomic scope" value="Bacteria"/>
</dbReference>
<accession>D9RZ48</accession>
<evidence type="ECO:0000313" key="7">
    <source>
        <dbReference type="EMBL" id="ADL08602.1"/>
    </source>
</evidence>
<dbReference type="EMBL" id="CP002131">
    <property type="protein sequence ID" value="ADL08602.1"/>
    <property type="molecule type" value="Genomic_DNA"/>
</dbReference>
<keyword evidence="8" id="KW-1185">Reference proteome</keyword>
<dbReference type="Proteomes" id="UP000000272">
    <property type="component" value="Chromosome"/>
</dbReference>
<keyword evidence="4 6" id="KW-1133">Transmembrane helix</keyword>
<dbReference type="AlphaFoldDB" id="D9RZ48"/>
<dbReference type="OrthoDB" id="9789111at2"/>
<feature type="transmembrane region" description="Helical" evidence="6">
    <location>
        <begin position="125"/>
        <end position="146"/>
    </location>
</feature>
<dbReference type="GO" id="GO:0022857">
    <property type="term" value="F:transmembrane transporter activity"/>
    <property type="evidence" value="ECO:0007669"/>
    <property type="project" value="InterPro"/>
</dbReference>
<evidence type="ECO:0000256" key="5">
    <source>
        <dbReference type="ARBA" id="ARBA00023136"/>
    </source>
</evidence>
<keyword evidence="3 6" id="KW-0812">Transmembrane</keyword>